<evidence type="ECO:0008006" key="3">
    <source>
        <dbReference type="Google" id="ProtNLM"/>
    </source>
</evidence>
<dbReference type="Proteomes" id="UP000279594">
    <property type="component" value="Chromosome"/>
</dbReference>
<reference evidence="1 2" key="1">
    <citation type="submission" date="2018-10" db="EMBL/GenBank/DDBJ databases">
        <title>Effects of UV and annual dynamics of microbial communities in freshwater RAS systems.</title>
        <authorList>
            <person name="Bekkelund A.K."/>
            <person name="Hansen B.R."/>
            <person name="Stokken H."/>
            <person name="Eriksen B.F."/>
            <person name="Kashulin N.A."/>
        </authorList>
    </citation>
    <scope>NUCLEOTIDE SEQUENCE [LARGE SCALE GENOMIC DNA]</scope>
    <source>
        <strain evidence="1 2">BHSEK</strain>
    </source>
</reference>
<accession>A0A3G2EGW0</accession>
<gene>
    <name evidence="1" type="ORF">D9M09_26455</name>
</gene>
<dbReference type="RefSeq" id="WP_121670744.1">
    <property type="nucleotide sequence ID" value="NZ_CP033019.1"/>
</dbReference>
<evidence type="ECO:0000313" key="2">
    <source>
        <dbReference type="Proteomes" id="UP000279594"/>
    </source>
</evidence>
<keyword evidence="2" id="KW-1185">Reference proteome</keyword>
<organism evidence="1 2">
    <name type="scientific">Janthinobacterium agaricidamnosum</name>
    <dbReference type="NCBI Taxonomy" id="55508"/>
    <lineage>
        <taxon>Bacteria</taxon>
        <taxon>Pseudomonadati</taxon>
        <taxon>Pseudomonadota</taxon>
        <taxon>Betaproteobacteria</taxon>
        <taxon>Burkholderiales</taxon>
        <taxon>Oxalobacteraceae</taxon>
        <taxon>Janthinobacterium</taxon>
    </lineage>
</organism>
<evidence type="ECO:0000313" key="1">
    <source>
        <dbReference type="EMBL" id="AYM78926.1"/>
    </source>
</evidence>
<protein>
    <recommendedName>
        <fullName evidence="3">Nucleotidyltransferase</fullName>
    </recommendedName>
</protein>
<proteinExistence type="predicted"/>
<name>A0A3G2EGW0_9BURK</name>
<dbReference type="AlphaFoldDB" id="A0A3G2EGW0"/>
<sequence length="145" mass="16178">MTSPNSQALANLARIGQLKAEPPDARERPGLLRSATVRLHDVRQPILSLESRFDLACNAAHAAALSALRQHGYRSDNRYLVFQSLEHTLSFTPQQWLLFNQAHKKRNLAEYEGELDVTQGFVDELIEHVEQLLAAASALNVQPPS</sequence>
<dbReference type="Gene3D" id="1.20.120.330">
    <property type="entry name" value="Nucleotidyltransferases domain 2"/>
    <property type="match status" value="1"/>
</dbReference>
<dbReference type="EMBL" id="CP033019">
    <property type="protein sequence ID" value="AYM78926.1"/>
    <property type="molecule type" value="Genomic_DNA"/>
</dbReference>